<keyword evidence="2" id="KW-0677">Repeat</keyword>
<evidence type="ECO:0000259" key="6">
    <source>
        <dbReference type="SMART" id="SM01072"/>
    </source>
</evidence>
<name>A0A977KA75_9CREN</name>
<dbReference type="InterPro" id="IPR050168">
    <property type="entry name" value="AAA_ATPase_domain"/>
</dbReference>
<dbReference type="Gene3D" id="1.10.8.60">
    <property type="match status" value="2"/>
</dbReference>
<evidence type="ECO:0000313" key="8">
    <source>
        <dbReference type="EMBL" id="UXD21908.1"/>
    </source>
</evidence>
<dbReference type="InterPro" id="IPR003959">
    <property type="entry name" value="ATPase_AAA_core"/>
</dbReference>
<dbReference type="InterPro" id="IPR027417">
    <property type="entry name" value="P-loop_NTPase"/>
</dbReference>
<comment type="similarity">
    <text evidence="1">Belongs to the AAA ATPase family. CDC48 subfamily.</text>
</comment>
<dbReference type="Gene3D" id="3.40.50.300">
    <property type="entry name" value="P-loop containing nucleotide triphosphate hydrolases"/>
    <property type="match status" value="2"/>
</dbReference>
<dbReference type="Proteomes" id="UP001063698">
    <property type="component" value="Chromosome"/>
</dbReference>
<dbReference type="NCBIfam" id="TIGR01243">
    <property type="entry name" value="CDC48"/>
    <property type="match status" value="1"/>
</dbReference>
<evidence type="ECO:0000256" key="1">
    <source>
        <dbReference type="ARBA" id="ARBA00009833"/>
    </source>
</evidence>
<dbReference type="KEGG" id="ipc:IPA_09445"/>
<dbReference type="Pfam" id="PF00004">
    <property type="entry name" value="AAA"/>
    <property type="match status" value="2"/>
</dbReference>
<dbReference type="InterPro" id="IPR029067">
    <property type="entry name" value="CDC48_domain_2-like_sf"/>
</dbReference>
<dbReference type="FunFam" id="3.40.50.300:FF:000018">
    <property type="entry name" value="Cell division control 48"/>
    <property type="match status" value="2"/>
</dbReference>
<dbReference type="EMBL" id="CP006868">
    <property type="protein sequence ID" value="UXD21908.1"/>
    <property type="molecule type" value="Genomic_DNA"/>
</dbReference>
<proteinExistence type="inferred from homology"/>
<accession>A0A977KA75</accession>
<keyword evidence="9" id="KW-1185">Reference proteome</keyword>
<dbReference type="SUPFAM" id="SSF50692">
    <property type="entry name" value="ADC-like"/>
    <property type="match status" value="1"/>
</dbReference>
<evidence type="ECO:0000259" key="7">
    <source>
        <dbReference type="SMART" id="SM01073"/>
    </source>
</evidence>
<dbReference type="InterPro" id="IPR005938">
    <property type="entry name" value="AAA_ATPase_CDC48"/>
</dbReference>
<feature type="domain" description="CDC48" evidence="6">
    <location>
        <begin position="113"/>
        <end position="176"/>
    </location>
</feature>
<dbReference type="InterPro" id="IPR003593">
    <property type="entry name" value="AAA+_ATPase"/>
</dbReference>
<dbReference type="Gene3D" id="3.10.330.10">
    <property type="match status" value="1"/>
</dbReference>
<dbReference type="SUPFAM" id="SSF54585">
    <property type="entry name" value="Cdc48 domain 2-like"/>
    <property type="match status" value="1"/>
</dbReference>
<dbReference type="Gene3D" id="2.40.40.20">
    <property type="match status" value="1"/>
</dbReference>
<dbReference type="Pfam" id="PF02933">
    <property type="entry name" value="CDC48_2"/>
    <property type="match status" value="1"/>
</dbReference>
<feature type="domain" description="AAA+ ATPase" evidence="5">
    <location>
        <begin position="218"/>
        <end position="354"/>
    </location>
</feature>
<dbReference type="SMART" id="SM01072">
    <property type="entry name" value="CDC48_2"/>
    <property type="match status" value="1"/>
</dbReference>
<dbReference type="GO" id="GO:0005737">
    <property type="term" value="C:cytoplasm"/>
    <property type="evidence" value="ECO:0007669"/>
    <property type="project" value="UniProtKB-ARBA"/>
</dbReference>
<dbReference type="Pfam" id="PF02359">
    <property type="entry name" value="CDC48_N"/>
    <property type="match status" value="1"/>
</dbReference>
<evidence type="ECO:0000256" key="4">
    <source>
        <dbReference type="ARBA" id="ARBA00022840"/>
    </source>
</evidence>
<dbReference type="GO" id="GO:0016887">
    <property type="term" value="F:ATP hydrolysis activity"/>
    <property type="evidence" value="ECO:0007669"/>
    <property type="project" value="InterPro"/>
</dbReference>
<dbReference type="SUPFAM" id="SSF52540">
    <property type="entry name" value="P-loop containing nucleoside triphosphate hydrolases"/>
    <property type="match status" value="2"/>
</dbReference>
<feature type="domain" description="CDC48 N-terminal subdomain" evidence="7">
    <location>
        <begin position="13"/>
        <end position="97"/>
    </location>
</feature>
<dbReference type="SMART" id="SM00382">
    <property type="entry name" value="AAA"/>
    <property type="match status" value="2"/>
</dbReference>
<dbReference type="InterPro" id="IPR041569">
    <property type="entry name" value="AAA_lid_3"/>
</dbReference>
<dbReference type="FunFam" id="2.40.40.20:FF:000007">
    <property type="entry name" value="AAA family ATPase"/>
    <property type="match status" value="1"/>
</dbReference>
<feature type="domain" description="AAA+ ATPase" evidence="5">
    <location>
        <begin position="491"/>
        <end position="628"/>
    </location>
</feature>
<dbReference type="InterPro" id="IPR009010">
    <property type="entry name" value="Asp_de-COase-like_dom_sf"/>
</dbReference>
<dbReference type="AlphaFoldDB" id="A0A977KA75"/>
<dbReference type="InterPro" id="IPR003338">
    <property type="entry name" value="CDC4_N-term_subdom"/>
</dbReference>
<dbReference type="InterPro" id="IPR003960">
    <property type="entry name" value="ATPase_AAA_CS"/>
</dbReference>
<dbReference type="GO" id="GO:0005524">
    <property type="term" value="F:ATP binding"/>
    <property type="evidence" value="ECO:0007669"/>
    <property type="project" value="UniProtKB-KW"/>
</dbReference>
<dbReference type="Pfam" id="PF17862">
    <property type="entry name" value="AAA_lid_3"/>
    <property type="match status" value="2"/>
</dbReference>
<dbReference type="InterPro" id="IPR004201">
    <property type="entry name" value="Cdc48_dom2"/>
</dbReference>
<sequence length="736" mass="82491">MSISERISPKGVELKVMEAKQRDVGRGRVRIDKMIMDMLGLHNGDVVEIEGKRVTAATVWPAYPEDQGLDIIRMDGLIRRNAGVNIGDKVYVRKAKVKKAVLVKLAPTSFNVTIDEGFVPYAKKKLMDFPVVEGDTVLIPILGQTIPFVIVHTKPSGVVRITHNTNIIILERYVEQTKVPKVTWEDIGGLGPVIQKLRELIELPLRYPEVFKRLGIEPPKGVLLYGPPGTGKTLLAKALANETEAHFIAINGPEIMSKYYGESEQRLREIFEEARKNAPSIIFIDEIDAIAPKREEVTGEVEKRVVAQLLTLLDGLEAREDVVVIAATNRPNAVDPALRRPGRLEIELEIPLPDKKGRLEILQIHTRNMPLADDVDLERLAEMTHGYTGADLAALARSAAFYALRRYLPEIDLDKGELPPGLLERIKVTMEDFLNAYKDIVPSGLREIYVEVPEVHWEDIGGLEEVKQQLREAVEWPLKYPNAFKRLGIEPPKGILLFGPPGTGKTLLAKAAATESQANFIAVRGPEVLSKWVGESEKAIREIFRKARQAAPTIVFFDEIDSIAPIRSFSGDSHVTERIVSQLLTEMDGIERMGNVVVIASTNRPDIIDPALLRPGRFDKMIYVPPPDKHARFKILLIHTKNMPLAMDVDLMRLAELTEGYSGADLEALCREAAMEALREDLNAITVHMRHFEKALKKVRPSITPDMIKFYETWLERAQQRLGMGTRRAQGPNIYT</sequence>
<organism evidence="8 9">
    <name type="scientific">Ignicoccus pacificus DSM 13166</name>
    <dbReference type="NCBI Taxonomy" id="940294"/>
    <lineage>
        <taxon>Archaea</taxon>
        <taxon>Thermoproteota</taxon>
        <taxon>Thermoprotei</taxon>
        <taxon>Desulfurococcales</taxon>
        <taxon>Desulfurococcaceae</taxon>
        <taxon>Ignicoccus</taxon>
    </lineage>
</organism>
<gene>
    <name evidence="8" type="ORF">IPA_09445</name>
</gene>
<protein>
    <submittedName>
        <fullName evidence="8">ATPase AAA</fullName>
    </submittedName>
</protein>
<dbReference type="FunFam" id="1.10.8.60:FF:000038">
    <property type="entry name" value="spermatogenesis-associated protein 5-like protein 1"/>
    <property type="match status" value="1"/>
</dbReference>
<keyword evidence="4" id="KW-0067">ATP-binding</keyword>
<evidence type="ECO:0000256" key="2">
    <source>
        <dbReference type="ARBA" id="ARBA00022737"/>
    </source>
</evidence>
<keyword evidence="3" id="KW-0547">Nucleotide-binding</keyword>
<reference evidence="8" key="1">
    <citation type="submission" date="2013-11" db="EMBL/GenBank/DDBJ databases">
        <title>Comparative genomics of Ignicoccus.</title>
        <authorList>
            <person name="Podar M."/>
        </authorList>
    </citation>
    <scope>NUCLEOTIDE SEQUENCE</scope>
    <source>
        <strain evidence="8">DSM 13166</strain>
    </source>
</reference>
<evidence type="ECO:0000256" key="3">
    <source>
        <dbReference type="ARBA" id="ARBA00022741"/>
    </source>
</evidence>
<dbReference type="CDD" id="cd19503">
    <property type="entry name" value="RecA-like_CDC48_NLV2_r1-like"/>
    <property type="match status" value="1"/>
</dbReference>
<dbReference type="PROSITE" id="PS00674">
    <property type="entry name" value="AAA"/>
    <property type="match status" value="1"/>
</dbReference>
<dbReference type="CDD" id="cd19529">
    <property type="entry name" value="RecA-like_VCP_r2"/>
    <property type="match status" value="1"/>
</dbReference>
<dbReference type="PANTHER" id="PTHR23077:SF171">
    <property type="entry name" value="NUCLEAR VALOSIN-CONTAINING PROTEIN-LIKE"/>
    <property type="match status" value="1"/>
</dbReference>
<evidence type="ECO:0000259" key="5">
    <source>
        <dbReference type="SMART" id="SM00382"/>
    </source>
</evidence>
<dbReference type="SMART" id="SM01073">
    <property type="entry name" value="CDC48_N"/>
    <property type="match status" value="1"/>
</dbReference>
<dbReference type="FunFam" id="1.10.8.60:FF:000057">
    <property type="entry name" value="AAA family ATPase, CDC48 subfamily"/>
    <property type="match status" value="1"/>
</dbReference>
<dbReference type="PANTHER" id="PTHR23077">
    <property type="entry name" value="AAA-FAMILY ATPASE"/>
    <property type="match status" value="1"/>
</dbReference>
<evidence type="ECO:0000313" key="9">
    <source>
        <dbReference type="Proteomes" id="UP001063698"/>
    </source>
</evidence>